<organism evidence="1 2">
    <name type="scientific">Negadavirga shengliensis</name>
    <dbReference type="NCBI Taxonomy" id="1389218"/>
    <lineage>
        <taxon>Bacteria</taxon>
        <taxon>Pseudomonadati</taxon>
        <taxon>Bacteroidota</taxon>
        <taxon>Cytophagia</taxon>
        <taxon>Cytophagales</taxon>
        <taxon>Cyclobacteriaceae</taxon>
        <taxon>Negadavirga</taxon>
    </lineage>
</organism>
<proteinExistence type="predicted"/>
<reference evidence="2" key="1">
    <citation type="journal article" date="2019" name="Int. J. Syst. Evol. Microbiol.">
        <title>The Global Catalogue of Microorganisms (GCM) 10K type strain sequencing project: providing services to taxonomists for standard genome sequencing and annotation.</title>
        <authorList>
            <consortium name="The Broad Institute Genomics Platform"/>
            <consortium name="The Broad Institute Genome Sequencing Center for Infectious Disease"/>
            <person name="Wu L."/>
            <person name="Ma J."/>
        </authorList>
    </citation>
    <scope>NUCLEOTIDE SEQUENCE [LARGE SCALE GENOMIC DNA]</scope>
    <source>
        <strain evidence="2">CGMCC 4.7466</strain>
    </source>
</reference>
<dbReference type="Proteomes" id="UP001595818">
    <property type="component" value="Unassembled WGS sequence"/>
</dbReference>
<protein>
    <submittedName>
        <fullName evidence="1">DUF4249 domain-containing protein</fullName>
    </submittedName>
</protein>
<comment type="caution">
    <text evidence="1">The sequence shown here is derived from an EMBL/GenBank/DDBJ whole genome shotgun (WGS) entry which is preliminary data.</text>
</comment>
<name>A0ABV9T803_9BACT</name>
<evidence type="ECO:0000313" key="2">
    <source>
        <dbReference type="Proteomes" id="UP001595818"/>
    </source>
</evidence>
<gene>
    <name evidence="1" type="ORF">ACFPFU_22860</name>
</gene>
<keyword evidence="2" id="KW-1185">Reference proteome</keyword>
<dbReference type="InterPro" id="IPR025345">
    <property type="entry name" value="DUF4249"/>
</dbReference>
<sequence length="385" mass="44474">MDNMVKISFLFFAFVGGLLVYGCREPYEPDLSTFDHSILVVEGHLEVGGGTSVIKLSRTHPLYQQTTFSPLINAQVNIMGTTEGVWAMGWHEDGYYYTEGNLPGNQSYVLSIYLGPGRQYFSQEIVPVETPDFDITYQKRDGNLKIYANTFGNESAPYFRWEYEETWMYRTPFASAFRYESTTNQVVVRNQNEMAYQCWDGDFSTRIILESSSKYQNNQIFQKELLQIDSLSEKLGIRYHIKVKQRAINLEAFTFWESIRRNSDDIGDIFSPMPSGISSNLYNAENSDEPVIGYISAGKSVEKSIYIDRGDVNWRAVIAEYRGCEMDTIGVQDYEEFFLYGGYEPIIEYCEMFYPCGQYFAAPRRCTDCRLRGGTTDRPEFWEDQ</sequence>
<evidence type="ECO:0000313" key="1">
    <source>
        <dbReference type="EMBL" id="MFC4874562.1"/>
    </source>
</evidence>
<dbReference type="EMBL" id="JBHSJJ010000019">
    <property type="protein sequence ID" value="MFC4874562.1"/>
    <property type="molecule type" value="Genomic_DNA"/>
</dbReference>
<dbReference type="RefSeq" id="WP_377068529.1">
    <property type="nucleotide sequence ID" value="NZ_JBHSJJ010000019.1"/>
</dbReference>
<dbReference type="PROSITE" id="PS51257">
    <property type="entry name" value="PROKAR_LIPOPROTEIN"/>
    <property type="match status" value="1"/>
</dbReference>
<dbReference type="Pfam" id="PF14054">
    <property type="entry name" value="DUF4249"/>
    <property type="match status" value="1"/>
</dbReference>
<accession>A0ABV9T803</accession>